<feature type="compositionally biased region" description="Basic and acidic residues" evidence="1">
    <location>
        <begin position="378"/>
        <end position="388"/>
    </location>
</feature>
<evidence type="ECO:0000256" key="1">
    <source>
        <dbReference type="SAM" id="MobiDB-lite"/>
    </source>
</evidence>
<gene>
    <name evidence="2" type="ORF">GCK72_024009</name>
</gene>
<feature type="compositionally biased region" description="Basic residues" evidence="1">
    <location>
        <begin position="429"/>
        <end position="440"/>
    </location>
</feature>
<feature type="region of interest" description="Disordered" evidence="1">
    <location>
        <begin position="378"/>
        <end position="447"/>
    </location>
</feature>
<evidence type="ECO:0000313" key="3">
    <source>
        <dbReference type="Proteomes" id="UP000483820"/>
    </source>
</evidence>
<dbReference type="Proteomes" id="UP000483820">
    <property type="component" value="Chromosome X"/>
</dbReference>
<comment type="caution">
    <text evidence="2">The sequence shown here is derived from an EMBL/GenBank/DDBJ whole genome shotgun (WGS) entry which is preliminary data.</text>
</comment>
<organism evidence="2 3">
    <name type="scientific">Caenorhabditis remanei</name>
    <name type="common">Caenorhabditis vulgaris</name>
    <dbReference type="NCBI Taxonomy" id="31234"/>
    <lineage>
        <taxon>Eukaryota</taxon>
        <taxon>Metazoa</taxon>
        <taxon>Ecdysozoa</taxon>
        <taxon>Nematoda</taxon>
        <taxon>Chromadorea</taxon>
        <taxon>Rhabditida</taxon>
        <taxon>Rhabditina</taxon>
        <taxon>Rhabditomorpha</taxon>
        <taxon>Rhabditoidea</taxon>
        <taxon>Rhabditidae</taxon>
        <taxon>Peloderinae</taxon>
        <taxon>Caenorhabditis</taxon>
    </lineage>
</organism>
<dbReference type="KEGG" id="crq:GCK72_024009"/>
<accession>A0A6A5FYJ3</accession>
<protein>
    <submittedName>
        <fullName evidence="2">Uncharacterized protein</fullName>
    </submittedName>
</protein>
<name>A0A6A5FYJ3_CAERE</name>
<dbReference type="EMBL" id="WUAV01000006">
    <property type="protein sequence ID" value="KAF1747544.1"/>
    <property type="molecule type" value="Genomic_DNA"/>
</dbReference>
<dbReference type="GeneID" id="9822025"/>
<proteinExistence type="predicted"/>
<dbReference type="CTD" id="9822025"/>
<reference evidence="2 3" key="1">
    <citation type="submission" date="2019-12" db="EMBL/GenBank/DDBJ databases">
        <title>Chromosome-level assembly of the Caenorhabditis remanei genome.</title>
        <authorList>
            <person name="Teterina A.A."/>
            <person name="Willis J.H."/>
            <person name="Phillips P.C."/>
        </authorList>
    </citation>
    <scope>NUCLEOTIDE SEQUENCE [LARGE SCALE GENOMIC DNA]</scope>
    <source>
        <strain evidence="2 3">PX506</strain>
        <tissue evidence="2">Whole organism</tissue>
    </source>
</reference>
<dbReference type="AlphaFoldDB" id="A0A6A5FYJ3"/>
<evidence type="ECO:0000313" key="2">
    <source>
        <dbReference type="EMBL" id="KAF1747544.1"/>
    </source>
</evidence>
<dbReference type="RefSeq" id="XP_053579243.1">
    <property type="nucleotide sequence ID" value="XM_053735677.1"/>
</dbReference>
<sequence>MNAARLQLNQPNYRHLAQFPETHARTYIYHMHWKSFKNRESGQPDASLKNLEKAERKINATNYLTEEETDDLNRLANAIRGEWGDVRQPGGLWDQIQTQRDHYEKCWLQFMSKTNREDMLFNPNKTFSEYLEKVEKYLERVKTNERYTLLEPKELAIFVTEHEIRQVQSRPPPSLHIPGIVNHHGTFFPSVGQTFGTVPYHAPYHVPGQMFYTPNNFPPGYHQYYSERPVFPNGNSYVHPNYVGNQMHYHNHVVNVSAPPTQVVQPSFSTGINVHDKETDVQNTMGNLSIVDEANTSLEECKPRSSNGGQQIALHCPVTVNVSAPPSQDVQMSETCDDSVCEQEKEDCHIGQSETLSAPTAQNVQKSTGNLLETFTDSVHEEEKKDSHIGQSQETRAPIPENLFQTDSPLEEQMPSTPIRAIVQSSNRTRSRASASKRRSAGLGGYKNYINRPKIQLSKVSTVSENERKNESGSDTAQNAALCLLTDWRKSPEMTSPENRGPDIAALLQEYLKFAVGSVGFEETETEDILRFEESMVQILQIYKDSGVDLLADFAKRNKPV</sequence>